<name>A0A1Y2LH46_EPING</name>
<evidence type="ECO:0000313" key="6">
    <source>
        <dbReference type="EMBL" id="OSS43216.1"/>
    </source>
</evidence>
<keyword evidence="1" id="KW-0479">Metal-binding</keyword>
<evidence type="ECO:0000256" key="4">
    <source>
        <dbReference type="SAM" id="MobiDB-lite"/>
    </source>
</evidence>
<dbReference type="SMART" id="SM00547">
    <property type="entry name" value="ZnF_RBZ"/>
    <property type="match status" value="1"/>
</dbReference>
<dbReference type="InterPro" id="IPR001876">
    <property type="entry name" value="Znf_RanBP2"/>
</dbReference>
<dbReference type="InterPro" id="IPR036443">
    <property type="entry name" value="Znf_RanBP2_sf"/>
</dbReference>
<dbReference type="OMA" id="PEMAMMP"/>
<dbReference type="AlphaFoldDB" id="A0A1Y2LH46"/>
<feature type="compositionally biased region" description="Polar residues" evidence="4">
    <location>
        <begin position="326"/>
        <end position="335"/>
    </location>
</feature>
<feature type="compositionally biased region" description="Basic and acidic residues" evidence="4">
    <location>
        <begin position="604"/>
        <end position="640"/>
    </location>
</feature>
<proteinExistence type="predicted"/>
<protein>
    <recommendedName>
        <fullName evidence="5">RanBP2-type domain-containing protein</fullName>
    </recommendedName>
</protein>
<dbReference type="SUPFAM" id="SSF90209">
    <property type="entry name" value="Ran binding protein zinc finger-like"/>
    <property type="match status" value="1"/>
</dbReference>
<feature type="region of interest" description="Disordered" evidence="4">
    <location>
        <begin position="373"/>
        <end position="407"/>
    </location>
</feature>
<feature type="compositionally biased region" description="Acidic residues" evidence="4">
    <location>
        <begin position="593"/>
        <end position="603"/>
    </location>
</feature>
<organism evidence="6 7">
    <name type="scientific">Epicoccum nigrum</name>
    <name type="common">Soil fungus</name>
    <name type="synonym">Epicoccum purpurascens</name>
    <dbReference type="NCBI Taxonomy" id="105696"/>
    <lineage>
        <taxon>Eukaryota</taxon>
        <taxon>Fungi</taxon>
        <taxon>Dikarya</taxon>
        <taxon>Ascomycota</taxon>
        <taxon>Pezizomycotina</taxon>
        <taxon>Dothideomycetes</taxon>
        <taxon>Pleosporomycetidae</taxon>
        <taxon>Pleosporales</taxon>
        <taxon>Pleosporineae</taxon>
        <taxon>Didymellaceae</taxon>
        <taxon>Epicoccum</taxon>
    </lineage>
</organism>
<reference evidence="6 7" key="1">
    <citation type="journal article" date="2017" name="Genome Announc.">
        <title>Genome sequence of the saprophytic ascomycete Epicoccum nigrum ICMP 19927 strain isolated from New Zealand.</title>
        <authorList>
            <person name="Fokin M."/>
            <person name="Fleetwood D."/>
            <person name="Weir B.S."/>
            <person name="Villas-Boas S.G."/>
        </authorList>
    </citation>
    <scope>NUCLEOTIDE SEQUENCE [LARGE SCALE GENOMIC DNA]</scope>
    <source>
        <strain evidence="6 7">ICMP 19927</strain>
    </source>
</reference>
<dbReference type="Proteomes" id="UP000193240">
    <property type="component" value="Unassembled WGS sequence"/>
</dbReference>
<dbReference type="GO" id="GO:0008270">
    <property type="term" value="F:zinc ion binding"/>
    <property type="evidence" value="ECO:0007669"/>
    <property type="project" value="UniProtKB-KW"/>
</dbReference>
<keyword evidence="2" id="KW-0863">Zinc-finger</keyword>
<feature type="region of interest" description="Disordered" evidence="4">
    <location>
        <begin position="304"/>
        <end position="345"/>
    </location>
</feature>
<gene>
    <name evidence="6" type="ORF">B5807_12131</name>
</gene>
<evidence type="ECO:0000256" key="2">
    <source>
        <dbReference type="ARBA" id="ARBA00022771"/>
    </source>
</evidence>
<evidence type="ECO:0000256" key="3">
    <source>
        <dbReference type="ARBA" id="ARBA00022833"/>
    </source>
</evidence>
<feature type="compositionally biased region" description="Low complexity" evidence="4">
    <location>
        <begin position="450"/>
        <end position="459"/>
    </location>
</feature>
<feature type="domain" description="RanBP2-type" evidence="5">
    <location>
        <begin position="341"/>
        <end position="365"/>
    </location>
</feature>
<dbReference type="InParanoid" id="A0A1Y2LH46"/>
<evidence type="ECO:0000313" key="7">
    <source>
        <dbReference type="Proteomes" id="UP000193240"/>
    </source>
</evidence>
<keyword evidence="7" id="KW-1185">Reference proteome</keyword>
<feature type="region of interest" description="Disordered" evidence="4">
    <location>
        <begin position="444"/>
        <end position="649"/>
    </location>
</feature>
<accession>A0A1Y2LH46</accession>
<dbReference type="Gene3D" id="2.30.30.380">
    <property type="entry name" value="Zn-finger domain of Sec23/24"/>
    <property type="match status" value="1"/>
</dbReference>
<feature type="compositionally biased region" description="Low complexity" evidence="4">
    <location>
        <begin position="467"/>
        <end position="477"/>
    </location>
</feature>
<feature type="compositionally biased region" description="Basic and acidic residues" evidence="4">
    <location>
        <begin position="304"/>
        <end position="314"/>
    </location>
</feature>
<evidence type="ECO:0000259" key="5">
    <source>
        <dbReference type="SMART" id="SM00547"/>
    </source>
</evidence>
<keyword evidence="3" id="KW-0862">Zinc</keyword>
<dbReference type="EMBL" id="KZ107895">
    <property type="protein sequence ID" value="OSS43216.1"/>
    <property type="molecule type" value="Genomic_DNA"/>
</dbReference>
<sequence length="649" mass="71343">MDIPRGHAMLPLNESDFLDFIFNYFKAEYAPIRSFWSTATADPRQPQRWVNMGHELQPLTLRAANAQAQKDLDSLTYFTLKWRLDPVFIRGLVIRFAKYELHERLEKKLFECARLDLMIRKALKEKHLIDALWPSPAPRSEPRELLAQGVQVRRWYGDMFAKYFTVLRSVDEFEVRPEVDQRMKSSSALMLVPFVEHLVDGEAKPIVPIAARGAGYVSGSAASGLGRSGSDGYGEAERFEIRFDAPAVVEETFEKSVVRQRQCLKCGTKRDVQVVISVDPSADGAGGSGNASITANTAVLRRLQSSDRHDRRQEAAAAPSWPPQARPQTRDNNAQPPTPEQKKQCPRCTFLNHASLTDCEMCAAPLPSTTVSLPPSPVAPRAKAHAHSASVPAAERLRREEQRPGLANRHSLSSTLFSILPFVQGQGQEGKEVAKGTERGKVLATQQVDAASAAATGREAGSRGRSGEQAGGAEAASTPETQRGVPAKREGGKRKALQHTTTTTTTTHPVPASSSEEGAEADPTAPYVPQGHRPRTPPQPDHPQLELSRAPEMAMMPLTPSPSTPHQRRQVPAGLPSHLMDESYVPSSPGLPLEDEGVEEDGWADLRRRESERSDKGGEEGDREEERGLVDLDAVAREEMGVWGDRDED</sequence>
<evidence type="ECO:0000256" key="1">
    <source>
        <dbReference type="ARBA" id="ARBA00022723"/>
    </source>
</evidence>